<evidence type="ECO:0000256" key="1">
    <source>
        <dbReference type="SAM" id="MobiDB-lite"/>
    </source>
</evidence>
<dbReference type="EMBL" id="JAAGAX010000001">
    <property type="protein sequence ID" value="KAF2324849.1"/>
    <property type="molecule type" value="Genomic_DNA"/>
</dbReference>
<dbReference type="Gene3D" id="3.80.10.10">
    <property type="entry name" value="Ribonuclease Inhibitor"/>
    <property type="match status" value="1"/>
</dbReference>
<dbReference type="FunFam" id="3.80.10.10:FF:000674">
    <property type="entry name" value="F-box protein SKIP1"/>
    <property type="match status" value="1"/>
</dbReference>
<reference evidence="3 4" key="1">
    <citation type="journal article" date="2020" name="Mol. Plant">
        <title>The Chromosome-Based Rubber Tree Genome Provides New Insights into Spurge Genome Evolution and Rubber Biosynthesis.</title>
        <authorList>
            <person name="Liu J."/>
            <person name="Shi C."/>
            <person name="Shi C.C."/>
            <person name="Li W."/>
            <person name="Zhang Q.J."/>
            <person name="Zhang Y."/>
            <person name="Li K."/>
            <person name="Lu H.F."/>
            <person name="Shi C."/>
            <person name="Zhu S.T."/>
            <person name="Xiao Z.Y."/>
            <person name="Nan H."/>
            <person name="Yue Y."/>
            <person name="Zhu X.G."/>
            <person name="Wu Y."/>
            <person name="Hong X.N."/>
            <person name="Fan G.Y."/>
            <person name="Tong Y."/>
            <person name="Zhang D."/>
            <person name="Mao C.L."/>
            <person name="Liu Y.L."/>
            <person name="Hao S.J."/>
            <person name="Liu W.Q."/>
            <person name="Lv M.Q."/>
            <person name="Zhang H.B."/>
            <person name="Liu Y."/>
            <person name="Hu-Tang G.R."/>
            <person name="Wang J.P."/>
            <person name="Wang J.H."/>
            <person name="Sun Y.H."/>
            <person name="Ni S.B."/>
            <person name="Chen W.B."/>
            <person name="Zhang X.C."/>
            <person name="Jiao Y.N."/>
            <person name="Eichler E.E."/>
            <person name="Li G.H."/>
            <person name="Liu X."/>
            <person name="Gao L.Z."/>
        </authorList>
    </citation>
    <scope>NUCLEOTIDE SEQUENCE [LARGE SCALE GENOMIC DNA]</scope>
    <source>
        <strain evidence="4">cv. GT1</strain>
        <tissue evidence="3">Leaf</tissue>
    </source>
</reference>
<evidence type="ECO:0000313" key="4">
    <source>
        <dbReference type="Proteomes" id="UP000467840"/>
    </source>
</evidence>
<dbReference type="InterPro" id="IPR006553">
    <property type="entry name" value="Leu-rich_rpt_Cys-con_subtyp"/>
</dbReference>
<keyword evidence="4" id="KW-1185">Reference proteome</keyword>
<evidence type="ECO:0000259" key="2">
    <source>
        <dbReference type="Pfam" id="PF00646"/>
    </source>
</evidence>
<gene>
    <name evidence="3" type="ORF">GH714_018035</name>
</gene>
<dbReference type="Pfam" id="PF00646">
    <property type="entry name" value="F-box"/>
    <property type="match status" value="1"/>
</dbReference>
<feature type="compositionally biased region" description="Basic and acidic residues" evidence="1">
    <location>
        <begin position="1"/>
        <end position="10"/>
    </location>
</feature>
<protein>
    <recommendedName>
        <fullName evidence="2">F-box domain-containing protein</fullName>
    </recommendedName>
</protein>
<dbReference type="PANTHER" id="PTHR38926:SF5">
    <property type="entry name" value="F-BOX AND LEUCINE-RICH REPEAT PROTEIN 6"/>
    <property type="match status" value="1"/>
</dbReference>
<dbReference type="SMART" id="SM00367">
    <property type="entry name" value="LRR_CC"/>
    <property type="match status" value="4"/>
</dbReference>
<feature type="region of interest" description="Disordered" evidence="1">
    <location>
        <begin position="1"/>
        <end position="21"/>
    </location>
</feature>
<name>A0A6A6NI27_HEVBR</name>
<dbReference type="SUPFAM" id="SSF81383">
    <property type="entry name" value="F-box domain"/>
    <property type="match status" value="1"/>
</dbReference>
<accession>A0A6A6NI27</accession>
<proteinExistence type="predicted"/>
<dbReference type="InterPro" id="IPR001810">
    <property type="entry name" value="F-box_dom"/>
</dbReference>
<dbReference type="PANTHER" id="PTHR38926">
    <property type="entry name" value="F-BOX DOMAIN CONTAINING PROTEIN, EXPRESSED"/>
    <property type="match status" value="1"/>
</dbReference>
<dbReference type="SUPFAM" id="SSF52047">
    <property type="entry name" value="RNI-like"/>
    <property type="match status" value="1"/>
</dbReference>
<dbReference type="Gene3D" id="1.20.1280.50">
    <property type="match status" value="1"/>
</dbReference>
<dbReference type="InterPro" id="IPR036047">
    <property type="entry name" value="F-box-like_dom_sf"/>
</dbReference>
<dbReference type="Pfam" id="PF13516">
    <property type="entry name" value="LRR_6"/>
    <property type="match status" value="2"/>
</dbReference>
<dbReference type="InterPro" id="IPR001611">
    <property type="entry name" value="Leu-rich_rpt"/>
</dbReference>
<organism evidence="3 4">
    <name type="scientific">Hevea brasiliensis</name>
    <name type="common">Para rubber tree</name>
    <name type="synonym">Siphonia brasiliensis</name>
    <dbReference type="NCBI Taxonomy" id="3981"/>
    <lineage>
        <taxon>Eukaryota</taxon>
        <taxon>Viridiplantae</taxon>
        <taxon>Streptophyta</taxon>
        <taxon>Embryophyta</taxon>
        <taxon>Tracheophyta</taxon>
        <taxon>Spermatophyta</taxon>
        <taxon>Magnoliopsida</taxon>
        <taxon>eudicotyledons</taxon>
        <taxon>Gunneridae</taxon>
        <taxon>Pentapetalae</taxon>
        <taxon>rosids</taxon>
        <taxon>fabids</taxon>
        <taxon>Malpighiales</taxon>
        <taxon>Euphorbiaceae</taxon>
        <taxon>Crotonoideae</taxon>
        <taxon>Micrandreae</taxon>
        <taxon>Hevea</taxon>
    </lineage>
</organism>
<dbReference type="Proteomes" id="UP000467840">
    <property type="component" value="Chromosome 5"/>
</dbReference>
<feature type="domain" description="F-box" evidence="2">
    <location>
        <begin position="28"/>
        <end position="70"/>
    </location>
</feature>
<sequence>MSVSDDKFSDGGDSEIQTKSVSGRSTGWSELTHECLISILSRLTLEHRWRGPMLVCKSWLSACKDPSLHSKFDLDTHFDSSSESSRWWTPEFEKKIDSMLRSVVDWSDGYITEIRVRHCSDRSLNFVAERCPNLQVLSIKSCPNATDASMVQISFKCTKLRELDISYCNEISHESLEMIGRNCPNLKVLKRNLMNWLDPSQHVGIVPNDYLNACPQDGDLEAAAISHFMPHLEHLELRFSKLSAKGLASICEGCLNLEYLDLSGCANLTSRDIINKTSVLKYLKEIKKPNFYIPRSVFHTERYGHWRLYDERFQTDVFRI</sequence>
<evidence type="ECO:0000313" key="3">
    <source>
        <dbReference type="EMBL" id="KAF2324849.1"/>
    </source>
</evidence>
<dbReference type="InterPro" id="IPR032675">
    <property type="entry name" value="LRR_dom_sf"/>
</dbReference>
<comment type="caution">
    <text evidence="3">The sequence shown here is derived from an EMBL/GenBank/DDBJ whole genome shotgun (WGS) entry which is preliminary data.</text>
</comment>
<dbReference type="AlphaFoldDB" id="A0A6A6NI27"/>